<dbReference type="AlphaFoldDB" id="A0A850Q229"/>
<dbReference type="Proteomes" id="UP000523601">
    <property type="component" value="Unassembled WGS sequence"/>
</dbReference>
<dbReference type="EMBL" id="JABCJE010000001">
    <property type="protein sequence ID" value="NVO21972.1"/>
    <property type="molecule type" value="Genomic_DNA"/>
</dbReference>
<keyword evidence="4" id="KW-1185">Reference proteome</keyword>
<dbReference type="EMBL" id="JABCJD010000001">
    <property type="protein sequence ID" value="NVO26437.1"/>
    <property type="molecule type" value="Genomic_DNA"/>
</dbReference>
<dbReference type="Proteomes" id="UP000592216">
    <property type="component" value="Unassembled WGS sequence"/>
</dbReference>
<feature type="transmembrane region" description="Helical" evidence="1">
    <location>
        <begin position="33"/>
        <end position="49"/>
    </location>
</feature>
<keyword evidence="1" id="KW-0812">Transmembrane</keyword>
<proteinExistence type="predicted"/>
<sequence length="74" mass="7691">MDTDLALVVGVVVGAFALPSIVSAMIDGRSPRVAMVTIVISGVSLVYALKTQPGGYELGDVPRAFAAVMGRYIH</sequence>
<evidence type="ECO:0000313" key="5">
    <source>
        <dbReference type="Proteomes" id="UP000592216"/>
    </source>
</evidence>
<protein>
    <recommendedName>
        <fullName evidence="6">50S ribosomal protein L35</fullName>
    </recommendedName>
</protein>
<evidence type="ECO:0000313" key="4">
    <source>
        <dbReference type="Proteomes" id="UP000523601"/>
    </source>
</evidence>
<feature type="transmembrane region" description="Helical" evidence="1">
    <location>
        <begin position="6"/>
        <end position="26"/>
    </location>
</feature>
<comment type="caution">
    <text evidence="2">The sequence shown here is derived from an EMBL/GenBank/DDBJ whole genome shotgun (WGS) entry which is preliminary data.</text>
</comment>
<evidence type="ECO:0000313" key="3">
    <source>
        <dbReference type="EMBL" id="NVO26437.1"/>
    </source>
</evidence>
<organism evidence="2 5">
    <name type="scientific">Donghicola mangrovi</name>
    <dbReference type="NCBI Taxonomy" id="2729614"/>
    <lineage>
        <taxon>Bacteria</taxon>
        <taxon>Pseudomonadati</taxon>
        <taxon>Pseudomonadota</taxon>
        <taxon>Alphaproteobacteria</taxon>
        <taxon>Rhodobacterales</taxon>
        <taxon>Roseobacteraceae</taxon>
        <taxon>Donghicola</taxon>
    </lineage>
</organism>
<gene>
    <name evidence="3" type="ORF">HJ526_03305</name>
    <name evidence="2" type="ORF">HJ536_01265</name>
</gene>
<reference evidence="4 5" key="1">
    <citation type="submission" date="2020-04" db="EMBL/GenBank/DDBJ databases">
        <title>Donghicola sp., a member of the Rhodobacteraceae family isolated from mangrove forest in Thailand.</title>
        <authorList>
            <person name="Charoenyingcharoen P."/>
            <person name="Yukphan P."/>
        </authorList>
    </citation>
    <scope>NUCLEOTIDE SEQUENCE [LARGE SCALE GENOMIC DNA]</scope>
    <source>
        <strain evidence="2 5">B5-SW-15</strain>
        <strain evidence="3 4">C2-DW-16</strain>
    </source>
</reference>
<keyword evidence="1" id="KW-1133">Transmembrane helix</keyword>
<name>A0A850Q229_9RHOB</name>
<accession>A0A850Q229</accession>
<evidence type="ECO:0000256" key="1">
    <source>
        <dbReference type="SAM" id="Phobius"/>
    </source>
</evidence>
<keyword evidence="1" id="KW-0472">Membrane</keyword>
<evidence type="ECO:0000313" key="2">
    <source>
        <dbReference type="EMBL" id="NVO21972.1"/>
    </source>
</evidence>
<evidence type="ECO:0008006" key="6">
    <source>
        <dbReference type="Google" id="ProtNLM"/>
    </source>
</evidence>